<evidence type="ECO:0000313" key="2">
    <source>
        <dbReference type="EMBL" id="AFU06039.1"/>
    </source>
</evidence>
<dbReference type="InterPro" id="IPR036435">
    <property type="entry name" value="Leukocidin/porin_MspA_sf"/>
</dbReference>
<gene>
    <name evidence="2" type="ORF">O3I_040470</name>
</gene>
<evidence type="ECO:0000313" key="3">
    <source>
        <dbReference type="Proteomes" id="UP000006304"/>
    </source>
</evidence>
<dbReference type="STRING" id="1133849.O3I_040470"/>
<sequence length="200" mass="20138">MGLPAVLLGVGVAAAEPVADKFGSFTTDDGWVVNVFKTDEKLDRWPNLAATAYTREGFYSVKGAVSIEGEGRAPVNAAAVQIGLQLGCQIDVSTGLTAGLGLNVGVNGVVTVSQYPSGLVGGNAGVNPSVSGTLKPGGITQLVLGAKSLNGAYGSIATREAEMKVDACGGPVSVRSVVTVSLATPTSTDSFSVYGDPVYL</sequence>
<name>K0F8H9_NOCB7</name>
<keyword evidence="3" id="KW-1185">Reference proteome</keyword>
<evidence type="ECO:0000256" key="1">
    <source>
        <dbReference type="ARBA" id="ARBA00022729"/>
    </source>
</evidence>
<dbReference type="EMBL" id="CP003876">
    <property type="protein sequence ID" value="AFU06039.1"/>
    <property type="molecule type" value="Genomic_DNA"/>
</dbReference>
<dbReference type="KEGG" id="nbr:O3I_040470"/>
<dbReference type="Gene3D" id="2.60.40.1650">
    <property type="entry name" value="Porin MspA (Ig-like beta-sandwich domain)"/>
    <property type="match status" value="1"/>
</dbReference>
<dbReference type="Pfam" id="PF09203">
    <property type="entry name" value="MspA"/>
    <property type="match status" value="1"/>
</dbReference>
<keyword evidence="1" id="KW-0732">Signal</keyword>
<accession>K0F8H9</accession>
<dbReference type="HOGENOM" id="CLU_089957_1_0_11"/>
<protein>
    <submittedName>
        <fullName evidence="2">Membrane protein</fullName>
    </submittedName>
</protein>
<dbReference type="SUPFAM" id="SSF56959">
    <property type="entry name" value="Leukocidin-like"/>
    <property type="match status" value="1"/>
</dbReference>
<dbReference type="Proteomes" id="UP000006304">
    <property type="component" value="Chromosome"/>
</dbReference>
<reference evidence="2 3" key="1">
    <citation type="journal article" date="2012" name="J. Bacteriol.">
        <title>Complete genome sequence of Nocardia brasiliensis HUJEG-1.</title>
        <authorList>
            <person name="Vera-Cabrera L."/>
            <person name="Ortiz-Lopez R."/>
            <person name="Elizondo-Gonzalez R."/>
            <person name="Perez-Maya A.A."/>
            <person name="Ocampo-Candiani J."/>
        </authorList>
    </citation>
    <scope>NUCLEOTIDE SEQUENCE [LARGE SCALE GENOMIC DNA]</scope>
    <source>
        <strain evidence="3">ATCC 700358</strain>
    </source>
</reference>
<dbReference type="InterPro" id="IPR015286">
    <property type="entry name" value="Porin_fam_mycobact-type"/>
</dbReference>
<organism evidence="2 3">
    <name type="scientific">Nocardia brasiliensis (strain ATCC 700358 / HUJEG-1)</name>
    <dbReference type="NCBI Taxonomy" id="1133849"/>
    <lineage>
        <taxon>Bacteria</taxon>
        <taxon>Bacillati</taxon>
        <taxon>Actinomycetota</taxon>
        <taxon>Actinomycetes</taxon>
        <taxon>Mycobacteriales</taxon>
        <taxon>Nocardiaceae</taxon>
        <taxon>Nocardia</taxon>
    </lineage>
</organism>
<proteinExistence type="predicted"/>
<dbReference type="AlphaFoldDB" id="K0F8H9"/>
<dbReference type="eggNOG" id="ENOG5031E99">
    <property type="taxonomic scope" value="Bacteria"/>
</dbReference>